<feature type="region of interest" description="Disordered" evidence="1">
    <location>
        <begin position="265"/>
        <end position="310"/>
    </location>
</feature>
<organism evidence="2 3">
    <name type="scientific">Trichogramma kaykai</name>
    <dbReference type="NCBI Taxonomy" id="54128"/>
    <lineage>
        <taxon>Eukaryota</taxon>
        <taxon>Metazoa</taxon>
        <taxon>Ecdysozoa</taxon>
        <taxon>Arthropoda</taxon>
        <taxon>Hexapoda</taxon>
        <taxon>Insecta</taxon>
        <taxon>Pterygota</taxon>
        <taxon>Neoptera</taxon>
        <taxon>Endopterygota</taxon>
        <taxon>Hymenoptera</taxon>
        <taxon>Apocrita</taxon>
        <taxon>Proctotrupomorpha</taxon>
        <taxon>Chalcidoidea</taxon>
        <taxon>Trichogrammatidae</taxon>
        <taxon>Trichogramma</taxon>
    </lineage>
</organism>
<feature type="compositionally biased region" description="Polar residues" evidence="1">
    <location>
        <begin position="299"/>
        <end position="310"/>
    </location>
</feature>
<feature type="region of interest" description="Disordered" evidence="1">
    <location>
        <begin position="230"/>
        <end position="250"/>
    </location>
</feature>
<evidence type="ECO:0000313" key="2">
    <source>
        <dbReference type="EMBL" id="KAL3403100.1"/>
    </source>
</evidence>
<dbReference type="Proteomes" id="UP001627154">
    <property type="component" value="Unassembled WGS sequence"/>
</dbReference>
<comment type="caution">
    <text evidence="2">The sequence shown here is derived from an EMBL/GenBank/DDBJ whole genome shotgun (WGS) entry which is preliminary data.</text>
</comment>
<feature type="compositionally biased region" description="Basic and acidic residues" evidence="1">
    <location>
        <begin position="143"/>
        <end position="158"/>
    </location>
</feature>
<evidence type="ECO:0000313" key="3">
    <source>
        <dbReference type="Proteomes" id="UP001627154"/>
    </source>
</evidence>
<protein>
    <submittedName>
        <fullName evidence="2">Uncharacterized protein</fullName>
    </submittedName>
</protein>
<dbReference type="EMBL" id="JBJJXI010000032">
    <property type="protein sequence ID" value="KAL3403100.1"/>
    <property type="molecule type" value="Genomic_DNA"/>
</dbReference>
<dbReference type="AlphaFoldDB" id="A0ABD2XDC7"/>
<proteinExistence type="predicted"/>
<evidence type="ECO:0000256" key="1">
    <source>
        <dbReference type="SAM" id="MobiDB-lite"/>
    </source>
</evidence>
<reference evidence="2 3" key="1">
    <citation type="journal article" date="2024" name="bioRxiv">
        <title>A reference genome for Trichogramma kaykai: A tiny desert-dwelling parasitoid wasp with competing sex-ratio distorters.</title>
        <authorList>
            <person name="Culotta J."/>
            <person name="Lindsey A.R."/>
        </authorList>
    </citation>
    <scope>NUCLEOTIDE SEQUENCE [LARGE SCALE GENOMIC DNA]</scope>
    <source>
        <strain evidence="2 3">KSX58</strain>
    </source>
</reference>
<name>A0ABD2XDC7_9HYME</name>
<gene>
    <name evidence="2" type="ORF">TKK_004231</name>
</gene>
<feature type="compositionally biased region" description="Low complexity" evidence="1">
    <location>
        <begin position="278"/>
        <end position="293"/>
    </location>
</feature>
<feature type="region of interest" description="Disordered" evidence="1">
    <location>
        <begin position="333"/>
        <end position="371"/>
    </location>
</feature>
<accession>A0ABD2XDC7</accession>
<keyword evidence="3" id="KW-1185">Reference proteome</keyword>
<sequence length="371" mass="41509">MTEFKRDFSSLLLRYAALKKSIDEKTPDKRLSNQQILDLIHDTLRETLDINLQTVDEASLKTPANDIIITTPDAPDVLKMDYNFNNSYRVGLLPLPSHLKYIPNNLPNVCKIHDQIDDNPNNIEEAEENKGTESSDNSQNSKNKTEETLKGPEEEQKSENVQNSEPSQEAPEGPTNVRDAVDIYNKVEEARLQIKTAESTIEEIREMLRPNIPNRRLSVIMDMPPITRRSAEKRRHSLAAAPSSTSMRTIHRAHQRRLSLLHNQEEFPVTPTTTRPNLASTPTLSTSSATKKPPVLPPSNASKSVTKSANRSMSLGTLHEVNNNHIKSSVANVSISETTKSHLPKPNPKYAHIQSTIPKTSGLPVKRFSKG</sequence>
<feature type="region of interest" description="Disordered" evidence="1">
    <location>
        <begin position="117"/>
        <end position="177"/>
    </location>
</feature>